<dbReference type="SMART" id="SM00065">
    <property type="entry name" value="GAF"/>
    <property type="match status" value="1"/>
</dbReference>
<dbReference type="SUPFAM" id="SSF55781">
    <property type="entry name" value="GAF domain-like"/>
    <property type="match status" value="1"/>
</dbReference>
<dbReference type="Pfam" id="PF00989">
    <property type="entry name" value="PAS"/>
    <property type="match status" value="1"/>
</dbReference>
<dbReference type="SUPFAM" id="SSF55874">
    <property type="entry name" value="ATPase domain of HSP90 chaperone/DNA topoisomerase II/histidine kinase"/>
    <property type="match status" value="1"/>
</dbReference>
<evidence type="ECO:0000259" key="3">
    <source>
        <dbReference type="PROSITE" id="PS50112"/>
    </source>
</evidence>
<name>A0ABX5ZTP2_STRTE</name>
<gene>
    <name evidence="4" type="ORF">F3L20_21330</name>
</gene>
<feature type="domain" description="PAS" evidence="3">
    <location>
        <begin position="8"/>
        <end position="37"/>
    </location>
</feature>
<evidence type="ECO:0000256" key="1">
    <source>
        <dbReference type="ARBA" id="ARBA00022801"/>
    </source>
</evidence>
<dbReference type="InterPro" id="IPR052016">
    <property type="entry name" value="Bact_Sigma-Reg"/>
</dbReference>
<feature type="region of interest" description="Disordered" evidence="2">
    <location>
        <begin position="44"/>
        <end position="73"/>
    </location>
</feature>
<dbReference type="Pfam" id="PF08448">
    <property type="entry name" value="PAS_4"/>
    <property type="match status" value="1"/>
</dbReference>
<dbReference type="CDD" id="cd00130">
    <property type="entry name" value="PAS"/>
    <property type="match status" value="1"/>
</dbReference>
<dbReference type="InterPro" id="IPR029016">
    <property type="entry name" value="GAF-like_dom_sf"/>
</dbReference>
<sequence>MDDASAALVVDARGIVTGWSEGARTLTGLSADEAVGRPVRVLLADEPTEARKPGEPRQPQEPEETPPGAPLVPTGIVTVRHRDGSRVTLRLAVCPVRGPGDTDAGYVITARPAVTAETSLAGRAFQQSSLAISVLDTAHRFIRLNDAACAAMGGTEETLLGHGFLDTAGRSEGTRGIDRHMRQVAETGRSLRDESFGQAASDLHRHAWNVEMWPVRDAEGRLVGTALAGLDSSEQHRARRRLALLNEAAAALGTTLDVVRTAEELVELLVPDFADFACVDLLDWVLDAEAPPLRSDADVVMRRVAHDSAGPRAPETVVPLGRTDVYPPYSPPARALRDGRAVLAGAGEPDFDRWTGERGTPSLPTGVPPPPAIHSELAVPLRARGTTLGVAVAVRNVHPDGYGVDDAVLAEELASRTAVCVDNARRFARERATALTLQHSLLPKVLPGQAAVEVAHRYLPSASAAGIGGDWFDIIPLSGTRVALVVGDVVGHGIPSTATMGRLCTAVRTLADVDLPPDELLTHLDDLVTHLAAEDPDGDVAELGATCLYAVYDPVSRRLAVAAAGHPAPALLLPDGTCRLVPVNAGPPLGVGGLPFEATELDVPQGSVVALYTDGLVEGRDRDIDHATRELCRALAVPVQSLDDLCDVVLKQVLPEEPGDDVALLLARTRALGAGQVATRDVPKDAEAVAAVRQWAVDLLAAWGLDEVAFVTELVVSELVTNAIRYGEPPIQLRLIRDRTLICEVSDTSSTSPHLRRAHAFDEGGRGLLLVAQLTQRWGSRQADGGKTIWAEQPLPPR</sequence>
<dbReference type="Pfam" id="PF13581">
    <property type="entry name" value="HATPase_c_2"/>
    <property type="match status" value="1"/>
</dbReference>
<dbReference type="Proteomes" id="UP000324308">
    <property type="component" value="Chromosome"/>
</dbReference>
<dbReference type="PANTHER" id="PTHR43156:SF2">
    <property type="entry name" value="STAGE II SPORULATION PROTEIN E"/>
    <property type="match status" value="1"/>
</dbReference>
<keyword evidence="1" id="KW-0378">Hydrolase</keyword>
<dbReference type="Gene3D" id="3.60.40.10">
    <property type="entry name" value="PPM-type phosphatase domain"/>
    <property type="match status" value="1"/>
</dbReference>
<dbReference type="PANTHER" id="PTHR43156">
    <property type="entry name" value="STAGE II SPORULATION PROTEIN E-RELATED"/>
    <property type="match status" value="1"/>
</dbReference>
<dbReference type="SMART" id="SM00331">
    <property type="entry name" value="PP2C_SIG"/>
    <property type="match status" value="1"/>
</dbReference>
<dbReference type="InterPro" id="IPR013767">
    <property type="entry name" value="PAS_fold"/>
</dbReference>
<proteinExistence type="predicted"/>
<dbReference type="InterPro" id="IPR000014">
    <property type="entry name" value="PAS"/>
</dbReference>
<dbReference type="InterPro" id="IPR035965">
    <property type="entry name" value="PAS-like_dom_sf"/>
</dbReference>
<dbReference type="InterPro" id="IPR003018">
    <property type="entry name" value="GAF"/>
</dbReference>
<dbReference type="PROSITE" id="PS50112">
    <property type="entry name" value="PAS"/>
    <property type="match status" value="1"/>
</dbReference>
<dbReference type="InterPro" id="IPR001932">
    <property type="entry name" value="PPM-type_phosphatase-like_dom"/>
</dbReference>
<dbReference type="EMBL" id="CP043959">
    <property type="protein sequence ID" value="QER88039.1"/>
    <property type="molecule type" value="Genomic_DNA"/>
</dbReference>
<feature type="region of interest" description="Disordered" evidence="2">
    <location>
        <begin position="347"/>
        <end position="370"/>
    </location>
</feature>
<evidence type="ECO:0000313" key="5">
    <source>
        <dbReference type="Proteomes" id="UP000324308"/>
    </source>
</evidence>
<dbReference type="Gene3D" id="3.30.450.40">
    <property type="match status" value="1"/>
</dbReference>
<dbReference type="Gene3D" id="3.30.450.20">
    <property type="entry name" value="PAS domain"/>
    <property type="match status" value="2"/>
</dbReference>
<dbReference type="RefSeq" id="WP_150155731.1">
    <property type="nucleotide sequence ID" value="NZ_CP043959.1"/>
</dbReference>
<dbReference type="SUPFAM" id="SSF55785">
    <property type="entry name" value="PYP-like sensor domain (PAS domain)"/>
    <property type="match status" value="2"/>
</dbReference>
<dbReference type="CDD" id="cd16936">
    <property type="entry name" value="HATPase_RsbW-like"/>
    <property type="match status" value="1"/>
</dbReference>
<dbReference type="SUPFAM" id="SSF81606">
    <property type="entry name" value="PP2C-like"/>
    <property type="match status" value="1"/>
</dbReference>
<organism evidence="4 5">
    <name type="scientific">Streptomyces tendae</name>
    <dbReference type="NCBI Taxonomy" id="1932"/>
    <lineage>
        <taxon>Bacteria</taxon>
        <taxon>Bacillati</taxon>
        <taxon>Actinomycetota</taxon>
        <taxon>Actinomycetes</taxon>
        <taxon>Kitasatosporales</taxon>
        <taxon>Streptomycetaceae</taxon>
        <taxon>Streptomyces</taxon>
    </lineage>
</organism>
<dbReference type="Pfam" id="PF07228">
    <property type="entry name" value="SpoIIE"/>
    <property type="match status" value="1"/>
</dbReference>
<dbReference type="InterPro" id="IPR013656">
    <property type="entry name" value="PAS_4"/>
</dbReference>
<dbReference type="Gene3D" id="3.30.565.10">
    <property type="entry name" value="Histidine kinase-like ATPase, C-terminal domain"/>
    <property type="match status" value="1"/>
</dbReference>
<evidence type="ECO:0000256" key="2">
    <source>
        <dbReference type="SAM" id="MobiDB-lite"/>
    </source>
</evidence>
<dbReference type="InterPro" id="IPR036890">
    <property type="entry name" value="HATPase_C_sf"/>
</dbReference>
<accession>A0ABX5ZTP2</accession>
<reference evidence="4 5" key="1">
    <citation type="submission" date="2019-09" db="EMBL/GenBank/DDBJ databases">
        <title>Draft genome sequence of the Ebosin-producing strain Streptomyces sp. 139.</title>
        <authorList>
            <person name="Ai L."/>
            <person name="Geng M."/>
            <person name="Ma M."/>
            <person name="Bai L."/>
        </authorList>
    </citation>
    <scope>NUCLEOTIDE SEQUENCE [LARGE SCALE GENOMIC DNA]</scope>
    <source>
        <strain evidence="4 5">139</strain>
    </source>
</reference>
<dbReference type="InterPro" id="IPR003594">
    <property type="entry name" value="HATPase_dom"/>
</dbReference>
<protein>
    <submittedName>
        <fullName evidence="4">SpoIIE family protein phosphatase</fullName>
    </submittedName>
</protein>
<feature type="compositionally biased region" description="Basic and acidic residues" evidence="2">
    <location>
        <begin position="48"/>
        <end position="60"/>
    </location>
</feature>
<keyword evidence="5" id="KW-1185">Reference proteome</keyword>
<dbReference type="NCBIfam" id="TIGR00229">
    <property type="entry name" value="sensory_box"/>
    <property type="match status" value="1"/>
</dbReference>
<dbReference type="InterPro" id="IPR036457">
    <property type="entry name" value="PPM-type-like_dom_sf"/>
</dbReference>
<evidence type="ECO:0000313" key="4">
    <source>
        <dbReference type="EMBL" id="QER88039.1"/>
    </source>
</evidence>